<accession>C5B9C0</accession>
<dbReference type="Proteomes" id="UP000001485">
    <property type="component" value="Chromosome"/>
</dbReference>
<protein>
    <submittedName>
        <fullName evidence="1">Uncharacterized protein</fullName>
    </submittedName>
</protein>
<sequence>MAPDISAQPFLKLAWKNKDVFIIHKIYLYKSKKTGKDTWFFPCAP</sequence>
<dbReference type="AlphaFoldDB" id="C5B9C0"/>
<evidence type="ECO:0000313" key="2">
    <source>
        <dbReference type="Proteomes" id="UP000001485"/>
    </source>
</evidence>
<organism evidence="1 2">
    <name type="scientific">Edwardsiella ictaluri (strain 93-146)</name>
    <dbReference type="NCBI Taxonomy" id="634503"/>
    <lineage>
        <taxon>Bacteria</taxon>
        <taxon>Pseudomonadati</taxon>
        <taxon>Pseudomonadota</taxon>
        <taxon>Gammaproteobacteria</taxon>
        <taxon>Enterobacterales</taxon>
        <taxon>Hafniaceae</taxon>
        <taxon>Edwardsiella</taxon>
    </lineage>
</organism>
<reference evidence="1 2" key="2">
    <citation type="journal article" date="2012" name="J. Bacteriol.">
        <title>Genome Sequence of Edwardsiella ictaluri 93-146, a Strain Associated with a Natural Channel Catfish Outbreak of Enteric Septicemia of Catfish.</title>
        <authorList>
            <person name="Williams M.L."/>
            <person name="Gillaspy A.F."/>
            <person name="Dyer D.W."/>
            <person name="Thune R.L."/>
            <person name="Waldbieser G.C."/>
            <person name="Schuster S.C."/>
            <person name="Gipson J."/>
            <person name="Zaitshik J."/>
            <person name="Landry C."/>
            <person name="Banes M.M."/>
            <person name="Lawrence M.L."/>
        </authorList>
    </citation>
    <scope>NUCLEOTIDE SEQUENCE [LARGE SCALE GENOMIC DNA]</scope>
    <source>
        <strain evidence="1 2">93-146</strain>
    </source>
</reference>
<gene>
    <name evidence="1" type="ordered locus">NT01EI_0040</name>
</gene>
<dbReference type="KEGG" id="eic:NT01EI_0040"/>
<reference evidence="2" key="1">
    <citation type="submission" date="2009-03" db="EMBL/GenBank/DDBJ databases">
        <title>Complete genome sequence of Edwardsiella ictaluri 93-146.</title>
        <authorList>
            <person name="Williams M.L."/>
            <person name="Gillaspy A.F."/>
            <person name="Dyer D.W."/>
            <person name="Thune R.L."/>
            <person name="Waldbieser G.C."/>
            <person name="Schuster S.C."/>
            <person name="Gipson J."/>
            <person name="Zaitshik J."/>
            <person name="Landry C."/>
            <person name="Lawrence M.L."/>
        </authorList>
    </citation>
    <scope>NUCLEOTIDE SEQUENCE [LARGE SCALE GENOMIC DNA]</scope>
    <source>
        <strain evidence="2">93-146</strain>
    </source>
</reference>
<evidence type="ECO:0000313" key="1">
    <source>
        <dbReference type="EMBL" id="ACR67300.1"/>
    </source>
</evidence>
<dbReference type="EMBL" id="CP001600">
    <property type="protein sequence ID" value="ACR67300.1"/>
    <property type="molecule type" value="Genomic_DNA"/>
</dbReference>
<name>C5B9C0_EDWI9</name>
<proteinExistence type="predicted"/>
<dbReference type="HOGENOM" id="CLU_3199134_0_0_6"/>